<keyword evidence="2" id="KW-1185">Reference proteome</keyword>
<gene>
    <name evidence="1" type="ORF">SLEP1_g43355</name>
</gene>
<sequence>MFRQSFQYNSSYSYALLLPESPWPITLFVFLKSLPSSFPHSPTGNSQTVPSLVWSENALLSTYEA</sequence>
<organism evidence="1 2">
    <name type="scientific">Rubroshorea leprosula</name>
    <dbReference type="NCBI Taxonomy" id="152421"/>
    <lineage>
        <taxon>Eukaryota</taxon>
        <taxon>Viridiplantae</taxon>
        <taxon>Streptophyta</taxon>
        <taxon>Embryophyta</taxon>
        <taxon>Tracheophyta</taxon>
        <taxon>Spermatophyta</taxon>
        <taxon>Magnoliopsida</taxon>
        <taxon>eudicotyledons</taxon>
        <taxon>Gunneridae</taxon>
        <taxon>Pentapetalae</taxon>
        <taxon>rosids</taxon>
        <taxon>malvids</taxon>
        <taxon>Malvales</taxon>
        <taxon>Dipterocarpaceae</taxon>
        <taxon>Rubroshorea</taxon>
    </lineage>
</organism>
<dbReference type="AlphaFoldDB" id="A0AAV5LCQ1"/>
<reference evidence="1 2" key="1">
    <citation type="journal article" date="2021" name="Commun. Biol.">
        <title>The genome of Shorea leprosula (Dipterocarpaceae) highlights the ecological relevance of drought in aseasonal tropical rainforests.</title>
        <authorList>
            <person name="Ng K.K.S."/>
            <person name="Kobayashi M.J."/>
            <person name="Fawcett J.A."/>
            <person name="Hatakeyama M."/>
            <person name="Paape T."/>
            <person name="Ng C.H."/>
            <person name="Ang C.C."/>
            <person name="Tnah L.H."/>
            <person name="Lee C.T."/>
            <person name="Nishiyama T."/>
            <person name="Sese J."/>
            <person name="O'Brien M.J."/>
            <person name="Copetti D."/>
            <person name="Mohd Noor M.I."/>
            <person name="Ong R.C."/>
            <person name="Putra M."/>
            <person name="Sireger I.Z."/>
            <person name="Indrioko S."/>
            <person name="Kosugi Y."/>
            <person name="Izuno A."/>
            <person name="Isagi Y."/>
            <person name="Lee S.L."/>
            <person name="Shimizu K.K."/>
        </authorList>
    </citation>
    <scope>NUCLEOTIDE SEQUENCE [LARGE SCALE GENOMIC DNA]</scope>
    <source>
        <strain evidence="1">214</strain>
    </source>
</reference>
<dbReference type="Proteomes" id="UP001054252">
    <property type="component" value="Unassembled WGS sequence"/>
</dbReference>
<accession>A0AAV5LCQ1</accession>
<evidence type="ECO:0000313" key="2">
    <source>
        <dbReference type="Proteomes" id="UP001054252"/>
    </source>
</evidence>
<dbReference type="EMBL" id="BPVZ01000108">
    <property type="protein sequence ID" value="GKV35035.1"/>
    <property type="molecule type" value="Genomic_DNA"/>
</dbReference>
<evidence type="ECO:0000313" key="1">
    <source>
        <dbReference type="EMBL" id="GKV35035.1"/>
    </source>
</evidence>
<name>A0AAV5LCQ1_9ROSI</name>
<protein>
    <submittedName>
        <fullName evidence="1">Uncharacterized protein</fullName>
    </submittedName>
</protein>
<proteinExistence type="predicted"/>
<comment type="caution">
    <text evidence="1">The sequence shown here is derived from an EMBL/GenBank/DDBJ whole genome shotgun (WGS) entry which is preliminary data.</text>
</comment>